<evidence type="ECO:0000256" key="5">
    <source>
        <dbReference type="ARBA" id="ARBA00023159"/>
    </source>
</evidence>
<evidence type="ECO:0000256" key="9">
    <source>
        <dbReference type="ARBA" id="ARBA00031981"/>
    </source>
</evidence>
<dbReference type="GO" id="GO:0016592">
    <property type="term" value="C:mediator complex"/>
    <property type="evidence" value="ECO:0007669"/>
    <property type="project" value="TreeGrafter"/>
</dbReference>
<name>A0AAV6U6K1_9ARAC</name>
<comment type="caution">
    <text evidence="10">The sequence shown here is derived from an EMBL/GenBank/DDBJ whole genome shotgun (WGS) entry which is preliminary data.</text>
</comment>
<dbReference type="Proteomes" id="UP000827092">
    <property type="component" value="Unassembled WGS sequence"/>
</dbReference>
<organism evidence="10 11">
    <name type="scientific">Oedothorax gibbosus</name>
    <dbReference type="NCBI Taxonomy" id="931172"/>
    <lineage>
        <taxon>Eukaryota</taxon>
        <taxon>Metazoa</taxon>
        <taxon>Ecdysozoa</taxon>
        <taxon>Arthropoda</taxon>
        <taxon>Chelicerata</taxon>
        <taxon>Arachnida</taxon>
        <taxon>Araneae</taxon>
        <taxon>Araneomorphae</taxon>
        <taxon>Entelegynae</taxon>
        <taxon>Araneoidea</taxon>
        <taxon>Linyphiidae</taxon>
        <taxon>Erigoninae</taxon>
        <taxon>Oedothorax</taxon>
    </lineage>
</organism>
<evidence type="ECO:0000313" key="10">
    <source>
        <dbReference type="EMBL" id="KAG8179523.1"/>
    </source>
</evidence>
<keyword evidence="7" id="KW-0539">Nucleus</keyword>
<accession>A0AAV6U6K1</accession>
<keyword evidence="4" id="KW-0805">Transcription regulation</keyword>
<dbReference type="EMBL" id="JAFNEN010000621">
    <property type="protein sequence ID" value="KAG8179523.1"/>
    <property type="molecule type" value="Genomic_DNA"/>
</dbReference>
<dbReference type="Pfam" id="PF11315">
    <property type="entry name" value="Med30"/>
    <property type="match status" value="1"/>
</dbReference>
<evidence type="ECO:0000256" key="6">
    <source>
        <dbReference type="ARBA" id="ARBA00023163"/>
    </source>
</evidence>
<keyword evidence="11" id="KW-1185">Reference proteome</keyword>
<dbReference type="GO" id="GO:0003712">
    <property type="term" value="F:transcription coregulator activity"/>
    <property type="evidence" value="ECO:0007669"/>
    <property type="project" value="TreeGrafter"/>
</dbReference>
<dbReference type="PANTHER" id="PTHR31705">
    <property type="entry name" value="MEDIATOR OF RNA POLYMERASE II TRANSCRIPTION SUBUNIT 30"/>
    <property type="match status" value="1"/>
</dbReference>
<protein>
    <recommendedName>
        <fullName evidence="3">Mediator of RNA polymerase II transcription subunit 30</fullName>
    </recommendedName>
    <alternativeName>
        <fullName evidence="9">Mediator complex subunit 30</fullName>
    </alternativeName>
</protein>
<evidence type="ECO:0000256" key="2">
    <source>
        <dbReference type="ARBA" id="ARBA00010606"/>
    </source>
</evidence>
<evidence type="ECO:0000256" key="4">
    <source>
        <dbReference type="ARBA" id="ARBA00023015"/>
    </source>
</evidence>
<sequence>MPCGYPSLVTMESPFQGVPPHQPGYPGGLILPPNAEQEGHTDAGPLPPQHKDISISIVCRMGQETVQDIITKATEMFQMLKNLQPPNGTAAHINTQEERKVKVQEYLRTITFCFTKLRRICEKCNYSSSTMEYTHIEVDSLVPLKDETDARQDDRKTTDAVRAYSAEYNALVERSFIRNRQLKEIIDQLRTFIWDINTMLSMRKQ</sequence>
<evidence type="ECO:0000256" key="8">
    <source>
        <dbReference type="ARBA" id="ARBA00025687"/>
    </source>
</evidence>
<proteinExistence type="inferred from homology"/>
<evidence type="ECO:0000256" key="7">
    <source>
        <dbReference type="ARBA" id="ARBA00023242"/>
    </source>
</evidence>
<comment type="subcellular location">
    <subcellularLocation>
        <location evidence="1">Nucleus</location>
    </subcellularLocation>
</comment>
<evidence type="ECO:0000313" key="11">
    <source>
        <dbReference type="Proteomes" id="UP000827092"/>
    </source>
</evidence>
<comment type="similarity">
    <text evidence="2">Belongs to the Mediator complex subunit 30 family.</text>
</comment>
<dbReference type="PANTHER" id="PTHR31705:SF4">
    <property type="entry name" value="MEDIATOR OF RNA POLYMERASE II TRANSCRIPTION SUBUNIT 30"/>
    <property type="match status" value="1"/>
</dbReference>
<keyword evidence="6" id="KW-0804">Transcription</keyword>
<keyword evidence="5" id="KW-0010">Activator</keyword>
<dbReference type="GO" id="GO:0045893">
    <property type="term" value="P:positive regulation of DNA-templated transcription"/>
    <property type="evidence" value="ECO:0007669"/>
    <property type="project" value="TreeGrafter"/>
</dbReference>
<dbReference type="InterPro" id="IPR021019">
    <property type="entry name" value="Mediator_Med30_met"/>
</dbReference>
<dbReference type="AlphaFoldDB" id="A0AAV6U6K1"/>
<evidence type="ECO:0000256" key="3">
    <source>
        <dbReference type="ARBA" id="ARBA00019664"/>
    </source>
</evidence>
<reference evidence="10 11" key="1">
    <citation type="journal article" date="2022" name="Nat. Ecol. Evol.">
        <title>A masculinizing supergene underlies an exaggerated male reproductive morph in a spider.</title>
        <authorList>
            <person name="Hendrickx F."/>
            <person name="De Corte Z."/>
            <person name="Sonet G."/>
            <person name="Van Belleghem S.M."/>
            <person name="Kostlbacher S."/>
            <person name="Vangestel C."/>
        </authorList>
    </citation>
    <scope>NUCLEOTIDE SEQUENCE [LARGE SCALE GENOMIC DNA]</scope>
    <source>
        <strain evidence="10">W744_W776</strain>
    </source>
</reference>
<evidence type="ECO:0000256" key="1">
    <source>
        <dbReference type="ARBA" id="ARBA00004123"/>
    </source>
</evidence>
<comment type="function">
    <text evidence="8">Component of the Mediator complex, a coactivator involved in the regulated transcription of nearly all RNA polymerase II-dependent genes. Mediator functions as a bridge to convey information from gene-specific regulatory proteins to the basal RNA polymerase II transcription machinery. Mediator is recruited to promoters by direct interactions with regulatory proteins and serves as a scaffold for the assembly of a functional preinitiation complex with RNA polymerase II and the general transcription factors.</text>
</comment>
<gene>
    <name evidence="10" type="ORF">JTE90_025752</name>
</gene>